<dbReference type="EMBL" id="JABTTQ020003312">
    <property type="protein sequence ID" value="KAK6118611.1"/>
    <property type="molecule type" value="Genomic_DNA"/>
</dbReference>
<feature type="repeat" description="PPR" evidence="2">
    <location>
        <begin position="226"/>
        <end position="260"/>
    </location>
</feature>
<dbReference type="PROSITE" id="PS51375">
    <property type="entry name" value="PPR"/>
    <property type="match status" value="5"/>
</dbReference>
<dbReference type="Proteomes" id="UP001318860">
    <property type="component" value="Unassembled WGS sequence"/>
</dbReference>
<dbReference type="InterPro" id="IPR011990">
    <property type="entry name" value="TPR-like_helical_dom_sf"/>
</dbReference>
<organism evidence="3 4">
    <name type="scientific">Rehmannia glutinosa</name>
    <name type="common">Chinese foxglove</name>
    <dbReference type="NCBI Taxonomy" id="99300"/>
    <lineage>
        <taxon>Eukaryota</taxon>
        <taxon>Viridiplantae</taxon>
        <taxon>Streptophyta</taxon>
        <taxon>Embryophyta</taxon>
        <taxon>Tracheophyta</taxon>
        <taxon>Spermatophyta</taxon>
        <taxon>Magnoliopsida</taxon>
        <taxon>eudicotyledons</taxon>
        <taxon>Gunneridae</taxon>
        <taxon>Pentapetalae</taxon>
        <taxon>asterids</taxon>
        <taxon>lamiids</taxon>
        <taxon>Lamiales</taxon>
        <taxon>Orobanchaceae</taxon>
        <taxon>Rehmannieae</taxon>
        <taxon>Rehmannia</taxon>
    </lineage>
</organism>
<accession>A0ABR0U827</accession>
<feature type="repeat" description="PPR" evidence="2">
    <location>
        <begin position="464"/>
        <end position="498"/>
    </location>
</feature>
<feature type="repeat" description="PPR" evidence="2">
    <location>
        <begin position="125"/>
        <end position="159"/>
    </location>
</feature>
<dbReference type="Pfam" id="PF20431">
    <property type="entry name" value="E_motif"/>
    <property type="match status" value="1"/>
</dbReference>
<dbReference type="SUPFAM" id="SSF48452">
    <property type="entry name" value="TPR-like"/>
    <property type="match status" value="1"/>
</dbReference>
<protein>
    <recommendedName>
        <fullName evidence="5">Pentatricopeptide repeat-containing protein</fullName>
    </recommendedName>
</protein>
<reference evidence="3 4" key="1">
    <citation type="journal article" date="2021" name="Comput. Struct. Biotechnol. J.">
        <title>De novo genome assembly of the potent medicinal plant Rehmannia glutinosa using nanopore technology.</title>
        <authorList>
            <person name="Ma L."/>
            <person name="Dong C."/>
            <person name="Song C."/>
            <person name="Wang X."/>
            <person name="Zheng X."/>
            <person name="Niu Y."/>
            <person name="Chen S."/>
            <person name="Feng W."/>
        </authorList>
    </citation>
    <scope>NUCLEOTIDE SEQUENCE [LARGE SCALE GENOMIC DNA]</scope>
    <source>
        <strain evidence="3">DH-2019</strain>
    </source>
</reference>
<feature type="repeat" description="PPR" evidence="2">
    <location>
        <begin position="328"/>
        <end position="362"/>
    </location>
</feature>
<evidence type="ECO:0000256" key="2">
    <source>
        <dbReference type="PROSITE-ProRule" id="PRU00708"/>
    </source>
</evidence>
<comment type="caution">
    <text evidence="3">The sequence shown here is derived from an EMBL/GenBank/DDBJ whole genome shotgun (WGS) entry which is preliminary data.</text>
</comment>
<dbReference type="PANTHER" id="PTHR24015">
    <property type="entry name" value="OS07G0578800 PROTEIN-RELATED"/>
    <property type="match status" value="1"/>
</dbReference>
<dbReference type="Pfam" id="PF13041">
    <property type="entry name" value="PPR_2"/>
    <property type="match status" value="3"/>
</dbReference>
<dbReference type="PANTHER" id="PTHR24015:SF344">
    <property type="entry name" value="OS07G0203900 PROTEIN"/>
    <property type="match status" value="1"/>
</dbReference>
<dbReference type="InterPro" id="IPR046848">
    <property type="entry name" value="E_motif"/>
</dbReference>
<proteinExistence type="predicted"/>
<evidence type="ECO:0000256" key="1">
    <source>
        <dbReference type="ARBA" id="ARBA00022737"/>
    </source>
</evidence>
<dbReference type="Pfam" id="PF01535">
    <property type="entry name" value="PPR"/>
    <property type="match status" value="3"/>
</dbReference>
<evidence type="ECO:0000313" key="3">
    <source>
        <dbReference type="EMBL" id="KAK6118611.1"/>
    </source>
</evidence>
<evidence type="ECO:0000313" key="4">
    <source>
        <dbReference type="Proteomes" id="UP001318860"/>
    </source>
</evidence>
<gene>
    <name evidence="3" type="ORF">DH2020_047653</name>
</gene>
<dbReference type="InterPro" id="IPR046960">
    <property type="entry name" value="PPR_At4g14850-like_plant"/>
</dbReference>
<dbReference type="NCBIfam" id="TIGR00756">
    <property type="entry name" value="PPR"/>
    <property type="match status" value="4"/>
</dbReference>
<name>A0ABR0U827_REHGL</name>
<dbReference type="InterPro" id="IPR002885">
    <property type="entry name" value="PPR_rpt"/>
</dbReference>
<keyword evidence="4" id="KW-1185">Reference proteome</keyword>
<feature type="repeat" description="PPR" evidence="2">
    <location>
        <begin position="429"/>
        <end position="463"/>
    </location>
</feature>
<evidence type="ECO:0008006" key="5">
    <source>
        <dbReference type="Google" id="ProtNLM"/>
    </source>
</evidence>
<sequence>MSLRHSAISTTHHARKPSSYLLSRALNTQPEHYNNTLNTAATVKLDPNAALQQPESLQNPYILNKIISSCAETGCFSIGVQLHSHVIKMGFHSNVYITTSLIDMYGKCAEILCAHKVFGEMPYRNAVTWNALISGYVKARDSCTAIELFIKMLREDIPVNPFGVSTALVACAQLEDVELGAQVHGLSLKAGLESNVVVGSSLIDMHAKCGDMEGSTKVFDGLVDKNVVVWTSMIAGYALNHSPDGAMILIKEMSRSGLKANFVTYNSLLSSFCCQDDLIYCKQIHCRVIQEGLESNPYLVTTLVIVYSECACSLREFYKICSSVTKWDQIAWNAVIAGFSNLGVGEEALMCFSQMRQADLAIDFFTLSSVLKALANSSALEEGKQIHALAFKTWYITNLYVQNGLVSMYAKCGKINDAKKVFSSMDEHDLISWNSLLTGCAQHGYGREVIQMFEQMRRSGFKPNLTTFLAALVACSHVGFLEKGLEYFELMKSDNFLPPAQLEHYACVVDLYGRAGFLHEGEAFINSMPIEQGPSVYKALLSACQVHGNKEIAVRSARKLVELCPNDPAVYVLLANVLATEGSWNDAARVRKLMCDKGVRKKPGDLSLSPALFTRAPTVPVEEFFSDPAELYGKCSSDKERGLSNLLPRSYNH</sequence>
<dbReference type="Gene3D" id="1.25.40.10">
    <property type="entry name" value="Tetratricopeptide repeat domain"/>
    <property type="match status" value="4"/>
</dbReference>
<keyword evidence="1" id="KW-0677">Repeat</keyword>